<evidence type="ECO:0000256" key="1">
    <source>
        <dbReference type="SAM" id="MobiDB-lite"/>
    </source>
</evidence>
<evidence type="ECO:0000313" key="2">
    <source>
        <dbReference type="EMBL" id="RYQ95742.1"/>
    </source>
</evidence>
<comment type="caution">
    <text evidence="2">The sequence shown here is derived from an EMBL/GenBank/DDBJ whole genome shotgun (WGS) entry which is preliminary data.</text>
</comment>
<reference evidence="2 3" key="1">
    <citation type="submission" date="2019-01" db="EMBL/GenBank/DDBJ databases">
        <title>Sequencing of cultivated peanut Arachis hypogaea provides insights into genome evolution and oil improvement.</title>
        <authorList>
            <person name="Chen X."/>
        </authorList>
    </citation>
    <scope>NUCLEOTIDE SEQUENCE [LARGE SCALE GENOMIC DNA]</scope>
    <source>
        <strain evidence="3">cv. Fuhuasheng</strain>
        <tissue evidence="2">Leaves</tissue>
    </source>
</reference>
<dbReference type="EMBL" id="SDMP01000018">
    <property type="protein sequence ID" value="RYQ95742.1"/>
    <property type="molecule type" value="Genomic_DNA"/>
</dbReference>
<feature type="region of interest" description="Disordered" evidence="1">
    <location>
        <begin position="203"/>
        <end position="277"/>
    </location>
</feature>
<evidence type="ECO:0000313" key="3">
    <source>
        <dbReference type="Proteomes" id="UP000289738"/>
    </source>
</evidence>
<keyword evidence="3" id="KW-1185">Reference proteome</keyword>
<dbReference type="STRING" id="3818.A0A444Y1E6"/>
<dbReference type="PANTHER" id="PTHR47458:SF1">
    <property type="entry name" value="SMAD_FHA DOMAIN-CONTAINING PROTEIN"/>
    <property type="match status" value="1"/>
</dbReference>
<dbReference type="Proteomes" id="UP000289738">
    <property type="component" value="Chromosome B08"/>
</dbReference>
<feature type="compositionally biased region" description="Basic and acidic residues" evidence="1">
    <location>
        <begin position="168"/>
        <end position="182"/>
    </location>
</feature>
<feature type="compositionally biased region" description="Basic and acidic residues" evidence="1">
    <location>
        <begin position="252"/>
        <end position="264"/>
    </location>
</feature>
<dbReference type="AlphaFoldDB" id="A0A444Y1E6"/>
<feature type="region of interest" description="Disordered" evidence="1">
    <location>
        <begin position="138"/>
        <end position="182"/>
    </location>
</feature>
<feature type="compositionally biased region" description="Polar residues" evidence="1">
    <location>
        <begin position="221"/>
        <end position="234"/>
    </location>
</feature>
<name>A0A444Y1E6_ARAHY</name>
<protein>
    <submittedName>
        <fullName evidence="2">Uncharacterized protein</fullName>
    </submittedName>
</protein>
<proteinExistence type="predicted"/>
<sequence length="277" mass="31053">MMSAFHDCCSITVAREDAWAKVSILELEINAAMRDLDFERRREVKRCQGKTYASVRNKFLFNMITGQFENYVRMNLETQQTFYSTTEEIQVLFAEQQEQLKAMQRTLEDEENYENTSIDMDGVIGGTPGREREVAGYHGKNAAKAGSTASTQKRNRDQEETSSNEASVTEKHNTHSDDAAARQNERQALRDMIGIVAPDLREKFGGSAYNCGEMKEKDGSSTDSDTQSCSNSGNKGRINSEGGAMSDEETQCCDHVEENEKHDDAMDEGDVEATKED</sequence>
<accession>A0A444Y1E6</accession>
<dbReference type="PANTHER" id="PTHR47458">
    <property type="entry name" value="SMAD/FHA DOMAIN-CONTAINING PROTEIN"/>
    <property type="match status" value="1"/>
</dbReference>
<organism evidence="2 3">
    <name type="scientific">Arachis hypogaea</name>
    <name type="common">Peanut</name>
    <dbReference type="NCBI Taxonomy" id="3818"/>
    <lineage>
        <taxon>Eukaryota</taxon>
        <taxon>Viridiplantae</taxon>
        <taxon>Streptophyta</taxon>
        <taxon>Embryophyta</taxon>
        <taxon>Tracheophyta</taxon>
        <taxon>Spermatophyta</taxon>
        <taxon>Magnoliopsida</taxon>
        <taxon>eudicotyledons</taxon>
        <taxon>Gunneridae</taxon>
        <taxon>Pentapetalae</taxon>
        <taxon>rosids</taxon>
        <taxon>fabids</taxon>
        <taxon>Fabales</taxon>
        <taxon>Fabaceae</taxon>
        <taxon>Papilionoideae</taxon>
        <taxon>50 kb inversion clade</taxon>
        <taxon>dalbergioids sensu lato</taxon>
        <taxon>Dalbergieae</taxon>
        <taxon>Pterocarpus clade</taxon>
        <taxon>Arachis</taxon>
    </lineage>
</organism>
<gene>
    <name evidence="2" type="ORF">Ahy_B08g091085</name>
</gene>